<comment type="caution">
    <text evidence="3">The sequence shown here is derived from an EMBL/GenBank/DDBJ whole genome shotgun (WGS) entry which is preliminary data.</text>
</comment>
<protein>
    <submittedName>
        <fullName evidence="3">D-inositol-3-phosphate glycosyltransferase</fullName>
        <ecNumber evidence="3">2.4.1.250</ecNumber>
    </submittedName>
</protein>
<dbReference type="EMBL" id="BAAFGK010000004">
    <property type="protein sequence ID" value="GAB0058332.1"/>
    <property type="molecule type" value="Genomic_DNA"/>
</dbReference>
<evidence type="ECO:0000313" key="3">
    <source>
        <dbReference type="EMBL" id="GAB0058332.1"/>
    </source>
</evidence>
<dbReference type="InterPro" id="IPR001296">
    <property type="entry name" value="Glyco_trans_1"/>
</dbReference>
<gene>
    <name evidence="3" type="primary">mshA_8</name>
    <name evidence="3" type="ORF">SIID45300_02680</name>
</gene>
<name>A0ABQ0CBR6_9PROT</name>
<dbReference type="PANTHER" id="PTHR46401:SF2">
    <property type="entry name" value="GLYCOSYLTRANSFERASE WBBK-RELATED"/>
    <property type="match status" value="1"/>
</dbReference>
<keyword evidence="3" id="KW-0328">Glycosyltransferase</keyword>
<keyword evidence="1 3" id="KW-0808">Transferase</keyword>
<dbReference type="CDD" id="cd03809">
    <property type="entry name" value="GT4_MtfB-like"/>
    <property type="match status" value="1"/>
</dbReference>
<proteinExistence type="predicted"/>
<dbReference type="GO" id="GO:0102710">
    <property type="term" value="F:D-inositol-3-phosphate glycosyltransferase activity"/>
    <property type="evidence" value="ECO:0007669"/>
    <property type="project" value="UniProtKB-EC"/>
</dbReference>
<evidence type="ECO:0000259" key="2">
    <source>
        <dbReference type="Pfam" id="PF00534"/>
    </source>
</evidence>
<reference evidence="3 4" key="2">
    <citation type="submission" date="2024-09" db="EMBL/GenBank/DDBJ databases">
        <title>Draft genome sequence of Candidatus Magnetaquicoccaceae bacterium FCR-1.</title>
        <authorList>
            <person name="Shimoshige H."/>
            <person name="Shimamura S."/>
            <person name="Taoka A."/>
            <person name="Kobayashi H."/>
            <person name="Maekawa T."/>
        </authorList>
    </citation>
    <scope>NUCLEOTIDE SEQUENCE [LARGE SCALE GENOMIC DNA]</scope>
    <source>
        <strain evidence="3 4">FCR-1</strain>
    </source>
</reference>
<accession>A0ABQ0CBR6</accession>
<sequence>MLTIDARWIETSGIGTYLKKIIPGIIGHFSHVLPIMLLGNREKLRRHLGSCFSICNHIELNSDMYTIQEQIDLFFHIPKQTKLYFSTHYNVPIFYSGKMLVTVYDMMHLAMPQFVHGYHKHLYARLMFSAVRRKAESILTISEFTKNEMQRLLGEFEQTITPIHLGVGEEWFSIPQMPSPHPRAYILYVGNIKPHKNLKVLVDSFISVSDRIKHDLVLVGKKEGFITGDQEVAVLAQSLPERIHFTGRVSDDRLHQYFRHAEALVFPSLYEGFGLPPLEAMAAGCPVVVSNAGSLPEVCGDAALYFNPYDEKDLTEKLLRVINDGELQGSLRHRGHERAKSFTWARCVDQTCDVIERLLEAPARNSL</sequence>
<dbReference type="SUPFAM" id="SSF53756">
    <property type="entry name" value="UDP-Glycosyltransferase/glycogen phosphorylase"/>
    <property type="match status" value="1"/>
</dbReference>
<dbReference type="Proteomes" id="UP001628193">
    <property type="component" value="Unassembled WGS sequence"/>
</dbReference>
<evidence type="ECO:0000313" key="4">
    <source>
        <dbReference type="Proteomes" id="UP001628193"/>
    </source>
</evidence>
<keyword evidence="4" id="KW-1185">Reference proteome</keyword>
<dbReference type="PANTHER" id="PTHR46401">
    <property type="entry name" value="GLYCOSYLTRANSFERASE WBBK-RELATED"/>
    <property type="match status" value="1"/>
</dbReference>
<dbReference type="Gene3D" id="3.40.50.2000">
    <property type="entry name" value="Glycogen Phosphorylase B"/>
    <property type="match status" value="2"/>
</dbReference>
<feature type="domain" description="Glycosyl transferase family 1" evidence="2">
    <location>
        <begin position="174"/>
        <end position="335"/>
    </location>
</feature>
<reference evidence="3 4" key="1">
    <citation type="submission" date="2024-05" db="EMBL/GenBank/DDBJ databases">
        <authorList>
            <consortium name="Candidatus Magnetaquicoccaceae bacterium FCR-1 genome sequencing consortium"/>
            <person name="Shimoshige H."/>
            <person name="Shimamura S."/>
            <person name="Taoka A."/>
            <person name="Kobayashi H."/>
            <person name="Maekawa T."/>
        </authorList>
    </citation>
    <scope>NUCLEOTIDE SEQUENCE [LARGE SCALE GENOMIC DNA]</scope>
    <source>
        <strain evidence="3 4">FCR-1</strain>
    </source>
</reference>
<dbReference type="EC" id="2.4.1.250" evidence="3"/>
<evidence type="ECO:0000256" key="1">
    <source>
        <dbReference type="ARBA" id="ARBA00022679"/>
    </source>
</evidence>
<dbReference type="Pfam" id="PF00534">
    <property type="entry name" value="Glycos_transf_1"/>
    <property type="match status" value="1"/>
</dbReference>
<organism evidence="3 4">
    <name type="scientific">Candidatus Magnetaquiglobus chichijimensis</name>
    <dbReference type="NCBI Taxonomy" id="3141448"/>
    <lineage>
        <taxon>Bacteria</taxon>
        <taxon>Pseudomonadati</taxon>
        <taxon>Pseudomonadota</taxon>
        <taxon>Magnetococcia</taxon>
        <taxon>Magnetococcales</taxon>
        <taxon>Candidatus Magnetaquicoccaceae</taxon>
        <taxon>Candidatus Magnetaquiglobus</taxon>
    </lineage>
</organism>